<comment type="caution">
    <text evidence="7">The sequence shown here is derived from an EMBL/GenBank/DDBJ whole genome shotgun (WGS) entry which is preliminary data.</text>
</comment>
<feature type="transmembrane region" description="Helical" evidence="5">
    <location>
        <begin position="136"/>
        <end position="162"/>
    </location>
</feature>
<keyword evidence="1 4" id="KW-0349">Heme</keyword>
<dbReference type="STRING" id="33935.ADM90_14870"/>
<dbReference type="PROSITE" id="PS51007">
    <property type="entry name" value="CYTC"/>
    <property type="match status" value="1"/>
</dbReference>
<evidence type="ECO:0000256" key="5">
    <source>
        <dbReference type="SAM" id="Phobius"/>
    </source>
</evidence>
<feature type="transmembrane region" description="Helical" evidence="5">
    <location>
        <begin position="16"/>
        <end position="40"/>
    </location>
</feature>
<protein>
    <submittedName>
        <fullName evidence="7">Cytochrome C</fullName>
    </submittedName>
</protein>
<organism evidence="7 8">
    <name type="scientific">Lysinibacillus macroides</name>
    <dbReference type="NCBI Taxonomy" id="33935"/>
    <lineage>
        <taxon>Bacteria</taxon>
        <taxon>Bacillati</taxon>
        <taxon>Bacillota</taxon>
        <taxon>Bacilli</taxon>
        <taxon>Bacillales</taxon>
        <taxon>Bacillaceae</taxon>
        <taxon>Lysinibacillus</taxon>
    </lineage>
</organism>
<dbReference type="Gene3D" id="1.10.760.10">
    <property type="entry name" value="Cytochrome c-like domain"/>
    <property type="match status" value="1"/>
</dbReference>
<sequence>MNFPSVDYTWFGNGTVIALIAIIHVVISHGVAIGTSVLVVSIEYRAMKKKNDKLDQVAKTMLKWVLIITTTIGAMTGVGIWFSTTVIQPDSISSLLRIFFWAWVVEWGAFISEVIILIIYYYTWDKWKEGELKRKHIMLGVALSVASWVTMVIITGVLAAKLTPGRWIETFSFWNAFLNPTYFPSLGFRMFLAIMLAISLVSFFIRWRIKDNTLRTEVFRVFAFWGAISLPMTFIAGLWYLWAIPTEAYNMIVWSTGMSEIIFKSLNILGFSILIIFLVWLAKSPRTVPWILSIAVMFSSIGFIGEFEVVRETVRKPYIIYNYMYANGMLEKNEEKLKKEGFLANATWAKEKEVNDNNMVEAGRDVFVGQCITCHTIDGWRDTRALSSKMEGWDKEAIMSFVPNMHFAQVAMPPFMGTEKEIEALATYILTELEEEEEVSTK</sequence>
<feature type="transmembrane region" description="Helical" evidence="5">
    <location>
        <begin position="98"/>
        <end position="124"/>
    </location>
</feature>
<dbReference type="Pfam" id="PF13442">
    <property type="entry name" value="Cytochrome_CBB3"/>
    <property type="match status" value="1"/>
</dbReference>
<dbReference type="AlphaFoldDB" id="A0A0N0UWJ7"/>
<feature type="transmembrane region" description="Helical" evidence="5">
    <location>
        <begin position="288"/>
        <end position="305"/>
    </location>
</feature>
<feature type="transmembrane region" description="Helical" evidence="5">
    <location>
        <begin position="182"/>
        <end position="206"/>
    </location>
</feature>
<dbReference type="InterPro" id="IPR036909">
    <property type="entry name" value="Cyt_c-like_dom_sf"/>
</dbReference>
<dbReference type="PATRIC" id="fig|33935.3.peg.5004"/>
<feature type="transmembrane region" description="Helical" evidence="5">
    <location>
        <begin position="61"/>
        <end position="82"/>
    </location>
</feature>
<dbReference type="GO" id="GO:0009055">
    <property type="term" value="F:electron transfer activity"/>
    <property type="evidence" value="ECO:0007669"/>
    <property type="project" value="InterPro"/>
</dbReference>
<feature type="transmembrane region" description="Helical" evidence="5">
    <location>
        <begin position="261"/>
        <end position="281"/>
    </location>
</feature>
<dbReference type="EMBL" id="LGCI01000009">
    <property type="protein sequence ID" value="KOY81665.1"/>
    <property type="molecule type" value="Genomic_DNA"/>
</dbReference>
<evidence type="ECO:0000259" key="6">
    <source>
        <dbReference type="PROSITE" id="PS51007"/>
    </source>
</evidence>
<evidence type="ECO:0000256" key="2">
    <source>
        <dbReference type="ARBA" id="ARBA00022723"/>
    </source>
</evidence>
<evidence type="ECO:0000313" key="7">
    <source>
        <dbReference type="EMBL" id="KOY81665.1"/>
    </source>
</evidence>
<evidence type="ECO:0000256" key="1">
    <source>
        <dbReference type="ARBA" id="ARBA00022617"/>
    </source>
</evidence>
<dbReference type="GO" id="GO:0046872">
    <property type="term" value="F:metal ion binding"/>
    <property type="evidence" value="ECO:0007669"/>
    <property type="project" value="UniProtKB-KW"/>
</dbReference>
<evidence type="ECO:0000256" key="3">
    <source>
        <dbReference type="ARBA" id="ARBA00023004"/>
    </source>
</evidence>
<dbReference type="OrthoDB" id="9795893at2"/>
<keyword evidence="8" id="KW-1185">Reference proteome</keyword>
<accession>A0A0N0UWJ7</accession>
<keyword evidence="5" id="KW-0812">Transmembrane</keyword>
<keyword evidence="5" id="KW-0472">Membrane</keyword>
<evidence type="ECO:0000256" key="4">
    <source>
        <dbReference type="PROSITE-ProRule" id="PRU00433"/>
    </source>
</evidence>
<proteinExistence type="predicted"/>
<keyword evidence="3 4" id="KW-0408">Iron</keyword>
<name>A0A0N0UWJ7_9BACI</name>
<dbReference type="SUPFAM" id="SSF46626">
    <property type="entry name" value="Cytochrome c"/>
    <property type="match status" value="1"/>
</dbReference>
<keyword evidence="2 4" id="KW-0479">Metal-binding</keyword>
<dbReference type="Proteomes" id="UP000037977">
    <property type="component" value="Unassembled WGS sequence"/>
</dbReference>
<evidence type="ECO:0000313" key="8">
    <source>
        <dbReference type="Proteomes" id="UP000037977"/>
    </source>
</evidence>
<keyword evidence="5" id="KW-1133">Transmembrane helix</keyword>
<dbReference type="InterPro" id="IPR009056">
    <property type="entry name" value="Cyt_c-like_dom"/>
</dbReference>
<reference evidence="7 8" key="1">
    <citation type="submission" date="2015-07" db="EMBL/GenBank/DDBJ databases">
        <title>Genome sequencing project for genomic taxonomy and phylogenomics of Bacillus-like bacteria.</title>
        <authorList>
            <person name="Liu B."/>
            <person name="Wang J."/>
            <person name="Zhu Y."/>
            <person name="Liu G."/>
            <person name="Chen Q."/>
            <person name="Chen Z."/>
            <person name="Che J."/>
            <person name="Ge C."/>
            <person name="Shi H."/>
            <person name="Pan Z."/>
            <person name="Liu X."/>
        </authorList>
    </citation>
    <scope>NUCLEOTIDE SEQUENCE [LARGE SCALE GENOMIC DNA]</scope>
    <source>
        <strain evidence="7 8">DSM 54</strain>
    </source>
</reference>
<gene>
    <name evidence="7" type="ORF">ADM90_14870</name>
</gene>
<dbReference type="GO" id="GO:0020037">
    <property type="term" value="F:heme binding"/>
    <property type="evidence" value="ECO:0007669"/>
    <property type="project" value="InterPro"/>
</dbReference>
<feature type="transmembrane region" description="Helical" evidence="5">
    <location>
        <begin position="218"/>
        <end position="241"/>
    </location>
</feature>
<feature type="domain" description="Cytochrome c" evidence="6">
    <location>
        <begin position="358"/>
        <end position="433"/>
    </location>
</feature>